<gene>
    <name evidence="2" type="ORF">CWI32_04400</name>
</gene>
<dbReference type="GeneID" id="97177461"/>
<dbReference type="Gene3D" id="3.30.700.10">
    <property type="entry name" value="Glycoprotein, Type 4 Pilin"/>
    <property type="match status" value="1"/>
</dbReference>
<evidence type="ECO:0000313" key="2">
    <source>
        <dbReference type="EMBL" id="PJO76879.1"/>
    </source>
</evidence>
<keyword evidence="1" id="KW-1133">Transmembrane helix</keyword>
<dbReference type="Proteomes" id="UP000243446">
    <property type="component" value="Unassembled WGS sequence"/>
</dbReference>
<keyword evidence="1" id="KW-0472">Membrane</keyword>
<dbReference type="AlphaFoldDB" id="A0A2H9YW58"/>
<evidence type="ECO:0000313" key="3">
    <source>
        <dbReference type="Proteomes" id="UP000243446"/>
    </source>
</evidence>
<name>A0A2H9YW58_9GAMM</name>
<dbReference type="InterPro" id="IPR012902">
    <property type="entry name" value="N_methyl_site"/>
</dbReference>
<organism evidence="2 3">
    <name type="scientific">Acinetobacter pseudolwoffii</name>
    <dbReference type="NCBI Taxonomy" id="2053287"/>
    <lineage>
        <taxon>Bacteria</taxon>
        <taxon>Pseudomonadati</taxon>
        <taxon>Pseudomonadota</taxon>
        <taxon>Gammaproteobacteria</taxon>
        <taxon>Moraxellales</taxon>
        <taxon>Moraxellaceae</taxon>
        <taxon>Acinetobacter</taxon>
    </lineage>
</organism>
<dbReference type="EMBL" id="PHRG01000001">
    <property type="protein sequence ID" value="PJO76879.1"/>
    <property type="molecule type" value="Genomic_DNA"/>
</dbReference>
<sequence length="171" mass="18291">MCSQHFQLRQSGGFTLIELMITITVLSILLLIGSALTRSWVDRSQINSGISTLKNTVAQAKTAALRNTNNQPLNHPAVSVCWNALSHTLSVLRLAQNSSDLCNVASADHTVLFSSSLAQGIVIRQDQTAFQCLAFNAAGVLIAPAGSSCVNSSSLSLKVEKNNENAEFTLF</sequence>
<dbReference type="Pfam" id="PF07963">
    <property type="entry name" value="N_methyl"/>
    <property type="match status" value="1"/>
</dbReference>
<accession>A0A2H9YW58</accession>
<dbReference type="PROSITE" id="PS00409">
    <property type="entry name" value="PROKAR_NTER_METHYL"/>
    <property type="match status" value="1"/>
</dbReference>
<dbReference type="NCBIfam" id="TIGR02532">
    <property type="entry name" value="IV_pilin_GFxxxE"/>
    <property type="match status" value="1"/>
</dbReference>
<protein>
    <recommendedName>
        <fullName evidence="4">Prepilin-type cleavage/methylation domain-containing protein</fullName>
    </recommendedName>
</protein>
<keyword evidence="1" id="KW-0812">Transmembrane</keyword>
<proteinExistence type="predicted"/>
<dbReference type="RefSeq" id="WP_100534713.1">
    <property type="nucleotide sequence ID" value="NZ_CBDBYO010000011.1"/>
</dbReference>
<reference evidence="2 3" key="1">
    <citation type="submission" date="2017-11" db="EMBL/GenBank/DDBJ databases">
        <title>Revising the taxonomy of the Acinetobacter lwoffii group: the description of Acinetobacter pseudolwoffii sp. nov. and emended description of Acinetobacter lwoffii.</title>
        <authorList>
            <person name="Nemec A."/>
            <person name="Radolfova-Krizova L."/>
        </authorList>
    </citation>
    <scope>NUCLEOTIDE SEQUENCE [LARGE SCALE GENOMIC DNA]</scope>
    <source>
        <strain evidence="2 3">ANC 5044</strain>
    </source>
</reference>
<feature type="transmembrane region" description="Helical" evidence="1">
    <location>
        <begin position="12"/>
        <end position="36"/>
    </location>
</feature>
<evidence type="ECO:0008006" key="4">
    <source>
        <dbReference type="Google" id="ProtNLM"/>
    </source>
</evidence>
<comment type="caution">
    <text evidence="2">The sequence shown here is derived from an EMBL/GenBank/DDBJ whole genome shotgun (WGS) entry which is preliminary data.</text>
</comment>
<dbReference type="InterPro" id="IPR045584">
    <property type="entry name" value="Pilin-like"/>
</dbReference>
<evidence type="ECO:0000256" key="1">
    <source>
        <dbReference type="SAM" id="Phobius"/>
    </source>
</evidence>
<dbReference type="SUPFAM" id="SSF54523">
    <property type="entry name" value="Pili subunits"/>
    <property type="match status" value="1"/>
</dbReference>